<name>A0A3E0VJ60_9MICO</name>
<evidence type="ECO:0000313" key="3">
    <source>
        <dbReference type="Proteomes" id="UP000256486"/>
    </source>
</evidence>
<dbReference type="EMBL" id="NBWZ01000001">
    <property type="protein sequence ID" value="RFA09513.1"/>
    <property type="molecule type" value="Genomic_DNA"/>
</dbReference>
<dbReference type="InterPro" id="IPR036291">
    <property type="entry name" value="NAD(P)-bd_dom_sf"/>
</dbReference>
<dbReference type="Pfam" id="PF08240">
    <property type="entry name" value="ADH_N"/>
    <property type="match status" value="1"/>
</dbReference>
<reference evidence="2 3" key="1">
    <citation type="submission" date="2017-04" db="EMBL/GenBank/DDBJ databases">
        <title>Comparative genome analysis of Subtercola boreus.</title>
        <authorList>
            <person name="Cho Y.-J."/>
            <person name="Cho A."/>
            <person name="Kim O.-S."/>
            <person name="Lee J.-I."/>
        </authorList>
    </citation>
    <scope>NUCLEOTIDE SEQUENCE [LARGE SCALE GENOMIC DNA]</scope>
    <source>
        <strain evidence="2 3">K300</strain>
    </source>
</reference>
<dbReference type="GO" id="GO:0016491">
    <property type="term" value="F:oxidoreductase activity"/>
    <property type="evidence" value="ECO:0007669"/>
    <property type="project" value="InterPro"/>
</dbReference>
<dbReference type="InterPro" id="IPR050700">
    <property type="entry name" value="YIM1/Zinc_Alcohol_DH_Fams"/>
</dbReference>
<evidence type="ECO:0000259" key="1">
    <source>
        <dbReference type="SMART" id="SM00829"/>
    </source>
</evidence>
<dbReference type="Gene3D" id="3.40.50.720">
    <property type="entry name" value="NAD(P)-binding Rossmann-like Domain"/>
    <property type="match status" value="1"/>
</dbReference>
<dbReference type="Gene3D" id="3.90.180.10">
    <property type="entry name" value="Medium-chain alcohol dehydrogenases, catalytic domain"/>
    <property type="match status" value="1"/>
</dbReference>
<proteinExistence type="predicted"/>
<dbReference type="SUPFAM" id="SSF50129">
    <property type="entry name" value="GroES-like"/>
    <property type="match status" value="1"/>
</dbReference>
<dbReference type="PANTHER" id="PTHR11695:SF648">
    <property type="entry name" value="ZINC-BINDING OXIDOREDUCTASE"/>
    <property type="match status" value="1"/>
</dbReference>
<dbReference type="SUPFAM" id="SSF51735">
    <property type="entry name" value="NAD(P)-binding Rossmann-fold domains"/>
    <property type="match status" value="1"/>
</dbReference>
<dbReference type="PANTHER" id="PTHR11695">
    <property type="entry name" value="ALCOHOL DEHYDROGENASE RELATED"/>
    <property type="match status" value="1"/>
</dbReference>
<dbReference type="CDD" id="cd05289">
    <property type="entry name" value="MDR_like_2"/>
    <property type="match status" value="1"/>
</dbReference>
<evidence type="ECO:0000313" key="2">
    <source>
        <dbReference type="EMBL" id="RFA09513.1"/>
    </source>
</evidence>
<comment type="caution">
    <text evidence="2">The sequence shown here is derived from an EMBL/GenBank/DDBJ whole genome shotgun (WGS) entry which is preliminary data.</text>
</comment>
<dbReference type="Proteomes" id="UP000256486">
    <property type="component" value="Unassembled WGS sequence"/>
</dbReference>
<dbReference type="SMART" id="SM00829">
    <property type="entry name" value="PKS_ER"/>
    <property type="match status" value="1"/>
</dbReference>
<organism evidence="2 3">
    <name type="scientific">Subtercola boreus</name>
    <dbReference type="NCBI Taxonomy" id="120213"/>
    <lineage>
        <taxon>Bacteria</taxon>
        <taxon>Bacillati</taxon>
        <taxon>Actinomycetota</taxon>
        <taxon>Actinomycetes</taxon>
        <taxon>Micrococcales</taxon>
        <taxon>Microbacteriaceae</taxon>
        <taxon>Subtercola</taxon>
    </lineage>
</organism>
<dbReference type="OrthoDB" id="3727682at2"/>
<keyword evidence="3" id="KW-1185">Reference proteome</keyword>
<protein>
    <submittedName>
        <fullName evidence="2">Zinc-binding dehydrogenase</fullName>
    </submittedName>
</protein>
<feature type="domain" description="Enoyl reductase (ER)" evidence="1">
    <location>
        <begin position="17"/>
        <end position="309"/>
    </location>
</feature>
<gene>
    <name evidence="2" type="ORF">B7R54_09980</name>
</gene>
<dbReference type="Pfam" id="PF00107">
    <property type="entry name" value="ADH_zinc_N"/>
    <property type="match status" value="1"/>
</dbReference>
<dbReference type="InterPro" id="IPR013149">
    <property type="entry name" value="ADH-like_C"/>
</dbReference>
<dbReference type="RefSeq" id="WP_116414898.1">
    <property type="nucleotide sequence ID" value="NZ_NBWZ01000001.1"/>
</dbReference>
<sequence length="330" mass="35441">MSRTALSTKSVQFAEFGGVEVLEFIEGPMPVPRPGEVIVEVLAAGINHIEAYVRQGQFADVLETSKHQTQGSDFAGIVVAVGDGVTQFKRNSEVLGHARMSSHAYHIAVKASSLVAKPKQLSWEVAGSLFLAGLAAHDLVDQVGVGHGDTVVVSAAAGGVGSIEIQLAKLRGATVIGTCGERNFDYLRQLGIKPVVYGDGMVERIEKLAPDGVDAYIDNFGQDGEAIAEELGVETRRYVSSDDRKELELATIWPDEATEKHNTDVLTKLAALAADRQISVLISGFYPFGFVREAFDDLEKRHARGKIVLGMKPANGLSVRKARDVSDARD</sequence>
<dbReference type="InterPro" id="IPR013154">
    <property type="entry name" value="ADH-like_N"/>
</dbReference>
<accession>A0A3E0VJ60</accession>
<dbReference type="InterPro" id="IPR020843">
    <property type="entry name" value="ER"/>
</dbReference>
<dbReference type="AlphaFoldDB" id="A0A3E0VJ60"/>
<dbReference type="InterPro" id="IPR011032">
    <property type="entry name" value="GroES-like_sf"/>
</dbReference>